<dbReference type="Gene3D" id="1.10.10.10">
    <property type="entry name" value="Winged helix-like DNA-binding domain superfamily/Winged helix DNA-binding domain"/>
    <property type="match status" value="1"/>
</dbReference>
<dbReference type="InterPro" id="IPR000524">
    <property type="entry name" value="Tscrpt_reg_HTH_GntR"/>
</dbReference>
<evidence type="ECO:0000256" key="3">
    <source>
        <dbReference type="ARBA" id="ARBA00023163"/>
    </source>
</evidence>
<dbReference type="EMBL" id="FMZX01000001">
    <property type="protein sequence ID" value="SDC44315.1"/>
    <property type="molecule type" value="Genomic_DNA"/>
</dbReference>
<dbReference type="GO" id="GO:0003700">
    <property type="term" value="F:DNA-binding transcription factor activity"/>
    <property type="evidence" value="ECO:0007669"/>
    <property type="project" value="InterPro"/>
</dbReference>
<keyword evidence="3" id="KW-0804">Transcription</keyword>
<keyword evidence="6" id="KW-1185">Reference proteome</keyword>
<dbReference type="InterPro" id="IPR008920">
    <property type="entry name" value="TF_FadR/GntR_C"/>
</dbReference>
<evidence type="ECO:0000313" key="5">
    <source>
        <dbReference type="EMBL" id="SDC44315.1"/>
    </source>
</evidence>
<dbReference type="STRING" id="938405.SAMN02927895_01756"/>
<dbReference type="Pfam" id="PF07729">
    <property type="entry name" value="FCD"/>
    <property type="match status" value="1"/>
</dbReference>
<dbReference type="Proteomes" id="UP000198925">
    <property type="component" value="Unassembled WGS sequence"/>
</dbReference>
<dbReference type="SMART" id="SM00895">
    <property type="entry name" value="FCD"/>
    <property type="match status" value="1"/>
</dbReference>
<protein>
    <submittedName>
        <fullName evidence="5">Transcriptional regulator, GntR family</fullName>
    </submittedName>
</protein>
<dbReference type="PANTHER" id="PTHR43537:SF45">
    <property type="entry name" value="GNTR FAMILY REGULATORY PROTEIN"/>
    <property type="match status" value="1"/>
</dbReference>
<evidence type="ECO:0000256" key="2">
    <source>
        <dbReference type="ARBA" id="ARBA00023125"/>
    </source>
</evidence>
<reference evidence="5 6" key="1">
    <citation type="submission" date="2016-10" db="EMBL/GenBank/DDBJ databases">
        <authorList>
            <person name="de Groot N.N."/>
        </authorList>
    </citation>
    <scope>NUCLEOTIDE SEQUENCE [LARGE SCALE GENOMIC DNA]</scope>
    <source>
        <strain evidence="5 6">CPCC 100156</strain>
    </source>
</reference>
<feature type="domain" description="HTH gntR-type" evidence="4">
    <location>
        <begin position="11"/>
        <end position="78"/>
    </location>
</feature>
<dbReference type="SUPFAM" id="SSF48008">
    <property type="entry name" value="GntR ligand-binding domain-like"/>
    <property type="match status" value="1"/>
</dbReference>
<dbReference type="Pfam" id="PF00392">
    <property type="entry name" value="GntR"/>
    <property type="match status" value="1"/>
</dbReference>
<evidence type="ECO:0000313" key="6">
    <source>
        <dbReference type="Proteomes" id="UP000198925"/>
    </source>
</evidence>
<name>A0A1G6LNI7_9PROT</name>
<dbReference type="SUPFAM" id="SSF46785">
    <property type="entry name" value="Winged helix' DNA-binding domain"/>
    <property type="match status" value="1"/>
</dbReference>
<keyword evidence="1" id="KW-0805">Transcription regulation</keyword>
<accession>A0A1G6LNI7</accession>
<dbReference type="InterPro" id="IPR036390">
    <property type="entry name" value="WH_DNA-bd_sf"/>
</dbReference>
<dbReference type="RefSeq" id="WP_090660887.1">
    <property type="nucleotide sequence ID" value="NZ_FMZX01000001.1"/>
</dbReference>
<dbReference type="PANTHER" id="PTHR43537">
    <property type="entry name" value="TRANSCRIPTIONAL REGULATOR, GNTR FAMILY"/>
    <property type="match status" value="1"/>
</dbReference>
<dbReference type="InterPro" id="IPR011711">
    <property type="entry name" value="GntR_C"/>
</dbReference>
<dbReference type="AlphaFoldDB" id="A0A1G6LNI7"/>
<dbReference type="SMART" id="SM00345">
    <property type="entry name" value="HTH_GNTR"/>
    <property type="match status" value="1"/>
</dbReference>
<dbReference type="CDD" id="cd07377">
    <property type="entry name" value="WHTH_GntR"/>
    <property type="match status" value="1"/>
</dbReference>
<organism evidence="5 6">
    <name type="scientific">Belnapia rosea</name>
    <dbReference type="NCBI Taxonomy" id="938405"/>
    <lineage>
        <taxon>Bacteria</taxon>
        <taxon>Pseudomonadati</taxon>
        <taxon>Pseudomonadota</taxon>
        <taxon>Alphaproteobacteria</taxon>
        <taxon>Acetobacterales</taxon>
        <taxon>Roseomonadaceae</taxon>
        <taxon>Belnapia</taxon>
    </lineage>
</organism>
<dbReference type="InterPro" id="IPR036388">
    <property type="entry name" value="WH-like_DNA-bd_sf"/>
</dbReference>
<evidence type="ECO:0000259" key="4">
    <source>
        <dbReference type="PROSITE" id="PS50949"/>
    </source>
</evidence>
<dbReference type="GO" id="GO:0003677">
    <property type="term" value="F:DNA binding"/>
    <property type="evidence" value="ECO:0007669"/>
    <property type="project" value="UniProtKB-KW"/>
</dbReference>
<dbReference type="Gene3D" id="1.20.120.530">
    <property type="entry name" value="GntR ligand-binding domain-like"/>
    <property type="match status" value="1"/>
</dbReference>
<evidence type="ECO:0000256" key="1">
    <source>
        <dbReference type="ARBA" id="ARBA00023015"/>
    </source>
</evidence>
<dbReference type="PROSITE" id="PS50949">
    <property type="entry name" value="HTH_GNTR"/>
    <property type="match status" value="1"/>
</dbReference>
<proteinExistence type="predicted"/>
<sequence>MSFLAPIAVPAPLTARALQALREDILAARLAPGETLSEAATASRLGLGKAPVRAALARLAEEGLVQPVPRRGWVVSLVTVRDIHEVFDLRLLLEPEAARRAARHPHARMGAEALARLDAVCAAGYRPEEAETALGFLEANRAFHVAVAELSGNARLARQVGRLLDESTRMLVLGLRRRDRSGEMAHEHRALIAALVAGEAAQAAELMQAQVAASRAMVLEALTAPDAGLAV</sequence>
<gene>
    <name evidence="5" type="ORF">SAMN04487779_1001944</name>
</gene>
<keyword evidence="2" id="KW-0238">DNA-binding</keyword>